<dbReference type="InterPro" id="IPR026881">
    <property type="entry name" value="WYL_dom"/>
</dbReference>
<dbReference type="PANTHER" id="PTHR34580">
    <property type="match status" value="1"/>
</dbReference>
<accession>A0A3D8WU31</accession>
<dbReference type="InterPro" id="IPR013196">
    <property type="entry name" value="HTH_11"/>
</dbReference>
<name>A0A3D8WU31_PRIMG</name>
<dbReference type="InterPro" id="IPR057727">
    <property type="entry name" value="WCX_dom"/>
</dbReference>
<dbReference type="PANTHER" id="PTHR34580:SF1">
    <property type="entry name" value="PROTEIN PAFC"/>
    <property type="match status" value="1"/>
</dbReference>
<dbReference type="PROSITE" id="PS52050">
    <property type="entry name" value="WYL"/>
    <property type="match status" value="1"/>
</dbReference>
<dbReference type="RefSeq" id="WP_116078877.1">
    <property type="nucleotide sequence ID" value="NZ_CP187631.1"/>
</dbReference>
<feature type="domain" description="HTH deoR-type" evidence="3">
    <location>
        <begin position="6"/>
        <end position="59"/>
    </location>
</feature>
<gene>
    <name evidence="4" type="ORF">C3744_28925</name>
</gene>
<comment type="caution">
    <text evidence="4">The sequence shown here is derived from an EMBL/GenBank/DDBJ whole genome shotgun (WGS) entry which is preliminary data.</text>
</comment>
<dbReference type="EMBL" id="PQWM01000067">
    <property type="protein sequence ID" value="RDZ06448.1"/>
    <property type="molecule type" value="Genomic_DNA"/>
</dbReference>
<dbReference type="InterPro" id="IPR036390">
    <property type="entry name" value="WH_DNA-bd_sf"/>
</dbReference>
<keyword evidence="1" id="KW-0805">Transcription regulation</keyword>
<protein>
    <submittedName>
        <fullName evidence="4">YafY family transcriptional regulator</fullName>
    </submittedName>
</protein>
<dbReference type="InterPro" id="IPR051534">
    <property type="entry name" value="CBASS_pafABC_assoc_protein"/>
</dbReference>
<proteinExistence type="predicted"/>
<evidence type="ECO:0000313" key="4">
    <source>
        <dbReference type="EMBL" id="RDZ06448.1"/>
    </source>
</evidence>
<dbReference type="Pfam" id="PF13280">
    <property type="entry name" value="WYL"/>
    <property type="match status" value="1"/>
</dbReference>
<evidence type="ECO:0000256" key="2">
    <source>
        <dbReference type="ARBA" id="ARBA00023163"/>
    </source>
</evidence>
<sequence>MNKTDRLLAIVLELQRKEVIRAENLAALFETSVRTIYRDIQALSEAGVPIIGAAGRGYSLMEGYFLPPIGFTVPEAVSLLIGTDFIEQQFDDDYRARAQAARGKIEAILPKNILKETSRVRKAMRLLISDKQVRESKEKKYLEKIRGAILNVQKISIRYAKKLEDSEGNRHSVRTVAPYGLVLIQGSWMLVARCDLRQEIRHFRLSRMTELISLEERFEPPTHFNLSEYTPPDNRHLLVHLQFNHDIADKVKESNYHYIESMEKHEDGLHVILRVHQLDELLQWVLGWGASVVVLEPESLQNRIREEAKKMLERY</sequence>
<evidence type="ECO:0000259" key="3">
    <source>
        <dbReference type="SMART" id="SM00420"/>
    </source>
</evidence>
<reference evidence="4 5" key="1">
    <citation type="journal article" date="2018" name="Appl. Environ. Microbiol.">
        <title>Antimicrobial susceptibility testing and tentative epidemiological cut-off values of five Bacillus species relevant for use as animal feed additives or for plant protection.</title>
        <authorList>
            <person name="Agerso Y."/>
            <person name="Stuer-Lauridsen B."/>
            <person name="Bjerre K."/>
            <person name="Jensen M.G."/>
            <person name="Johansen E."/>
            <person name="Bennedsen M."/>
            <person name="Brockmann E."/>
            <person name="Nielsen B."/>
        </authorList>
    </citation>
    <scope>NUCLEOTIDE SEQUENCE [LARGE SCALE GENOMIC DNA]</scope>
    <source>
        <strain evidence="4 5">CHCC20162</strain>
    </source>
</reference>
<dbReference type="InterPro" id="IPR001034">
    <property type="entry name" value="DeoR_HTH"/>
</dbReference>
<dbReference type="AlphaFoldDB" id="A0A3D8WU31"/>
<dbReference type="Proteomes" id="UP000256519">
    <property type="component" value="Unassembled WGS sequence"/>
</dbReference>
<dbReference type="Pfam" id="PF25583">
    <property type="entry name" value="WCX"/>
    <property type="match status" value="1"/>
</dbReference>
<dbReference type="SUPFAM" id="SSF46785">
    <property type="entry name" value="Winged helix' DNA-binding domain"/>
    <property type="match status" value="1"/>
</dbReference>
<dbReference type="Gene3D" id="1.10.10.10">
    <property type="entry name" value="Winged helix-like DNA-binding domain superfamily/Winged helix DNA-binding domain"/>
    <property type="match status" value="1"/>
</dbReference>
<dbReference type="Pfam" id="PF08279">
    <property type="entry name" value="HTH_11"/>
    <property type="match status" value="1"/>
</dbReference>
<organism evidence="4 5">
    <name type="scientific">Priestia megaterium</name>
    <name type="common">Bacillus megaterium</name>
    <dbReference type="NCBI Taxonomy" id="1404"/>
    <lineage>
        <taxon>Bacteria</taxon>
        <taxon>Bacillati</taxon>
        <taxon>Bacillota</taxon>
        <taxon>Bacilli</taxon>
        <taxon>Bacillales</taxon>
        <taxon>Bacillaceae</taxon>
        <taxon>Priestia</taxon>
    </lineage>
</organism>
<keyword evidence="2" id="KW-0804">Transcription</keyword>
<dbReference type="PIRSF" id="PIRSF016838">
    <property type="entry name" value="PafC"/>
    <property type="match status" value="1"/>
</dbReference>
<dbReference type="GO" id="GO:0003700">
    <property type="term" value="F:DNA-binding transcription factor activity"/>
    <property type="evidence" value="ECO:0007669"/>
    <property type="project" value="InterPro"/>
</dbReference>
<evidence type="ECO:0000256" key="1">
    <source>
        <dbReference type="ARBA" id="ARBA00023015"/>
    </source>
</evidence>
<evidence type="ECO:0000313" key="5">
    <source>
        <dbReference type="Proteomes" id="UP000256519"/>
    </source>
</evidence>
<dbReference type="SMART" id="SM00420">
    <property type="entry name" value="HTH_DEOR"/>
    <property type="match status" value="1"/>
</dbReference>
<dbReference type="InterPro" id="IPR028349">
    <property type="entry name" value="PafC-like"/>
</dbReference>
<dbReference type="InterPro" id="IPR036388">
    <property type="entry name" value="WH-like_DNA-bd_sf"/>
</dbReference>